<dbReference type="Proteomes" id="UP001066276">
    <property type="component" value="Chromosome 1_2"/>
</dbReference>
<proteinExistence type="predicted"/>
<evidence type="ECO:0000313" key="3">
    <source>
        <dbReference type="Proteomes" id="UP001066276"/>
    </source>
</evidence>
<dbReference type="EMBL" id="JANPWB010000002">
    <property type="protein sequence ID" value="KAJ1208550.1"/>
    <property type="molecule type" value="Genomic_DNA"/>
</dbReference>
<sequence>MDQFTAPNTGGGPLLEPSRASGGPCEPSRAQILAPFEAYEQAVQAQIAAMAQDVNLMKLDLRAAEERSIAPEQQGPGTRASALCWDSYYLGRDLNCILNGSLDRCLPKQGTKPRMTTRLHKTMARLHFVDVLRDLHPASKMYSCYKPAHGPYRRLDRFLLANDGTLKLQKAAYQVRFLSDHAPLLLECEISTHRAVISLWRLRPETLGDPEYRADVLAALYGYICVNWNTAQTRGLEWGALKVVIRGESLGKSNEMRMKLEREHT</sequence>
<protein>
    <submittedName>
        <fullName evidence="2">Uncharacterized protein</fullName>
    </submittedName>
</protein>
<evidence type="ECO:0000256" key="1">
    <source>
        <dbReference type="SAM" id="MobiDB-lite"/>
    </source>
</evidence>
<dbReference type="SUPFAM" id="SSF56219">
    <property type="entry name" value="DNase I-like"/>
    <property type="match status" value="1"/>
</dbReference>
<dbReference type="Gene3D" id="3.60.10.10">
    <property type="entry name" value="Endonuclease/exonuclease/phosphatase"/>
    <property type="match status" value="1"/>
</dbReference>
<accession>A0AAV7W3J9</accession>
<comment type="caution">
    <text evidence="2">The sequence shown here is derived from an EMBL/GenBank/DDBJ whole genome shotgun (WGS) entry which is preliminary data.</text>
</comment>
<evidence type="ECO:0000313" key="2">
    <source>
        <dbReference type="EMBL" id="KAJ1208550.1"/>
    </source>
</evidence>
<feature type="region of interest" description="Disordered" evidence="1">
    <location>
        <begin position="1"/>
        <end position="27"/>
    </location>
</feature>
<dbReference type="AlphaFoldDB" id="A0AAV7W3J9"/>
<organism evidence="2 3">
    <name type="scientific">Pleurodeles waltl</name>
    <name type="common">Iberian ribbed newt</name>
    <dbReference type="NCBI Taxonomy" id="8319"/>
    <lineage>
        <taxon>Eukaryota</taxon>
        <taxon>Metazoa</taxon>
        <taxon>Chordata</taxon>
        <taxon>Craniata</taxon>
        <taxon>Vertebrata</taxon>
        <taxon>Euteleostomi</taxon>
        <taxon>Amphibia</taxon>
        <taxon>Batrachia</taxon>
        <taxon>Caudata</taxon>
        <taxon>Salamandroidea</taxon>
        <taxon>Salamandridae</taxon>
        <taxon>Pleurodelinae</taxon>
        <taxon>Pleurodeles</taxon>
    </lineage>
</organism>
<reference evidence="2" key="1">
    <citation type="journal article" date="2022" name="bioRxiv">
        <title>Sequencing and chromosome-scale assembly of the giantPleurodeles waltlgenome.</title>
        <authorList>
            <person name="Brown T."/>
            <person name="Elewa A."/>
            <person name="Iarovenko S."/>
            <person name="Subramanian E."/>
            <person name="Araus A.J."/>
            <person name="Petzold A."/>
            <person name="Susuki M."/>
            <person name="Suzuki K.-i.T."/>
            <person name="Hayashi T."/>
            <person name="Toyoda A."/>
            <person name="Oliveira C."/>
            <person name="Osipova E."/>
            <person name="Leigh N.D."/>
            <person name="Simon A."/>
            <person name="Yun M.H."/>
        </authorList>
    </citation>
    <scope>NUCLEOTIDE SEQUENCE</scope>
    <source>
        <strain evidence="2">20211129_DDA</strain>
        <tissue evidence="2">Liver</tissue>
    </source>
</reference>
<name>A0AAV7W3J9_PLEWA</name>
<gene>
    <name evidence="2" type="ORF">NDU88_003934</name>
</gene>
<keyword evidence="3" id="KW-1185">Reference proteome</keyword>
<dbReference type="InterPro" id="IPR036691">
    <property type="entry name" value="Endo/exonu/phosph_ase_sf"/>
</dbReference>